<protein>
    <submittedName>
        <fullName evidence="5">AraC-like DNA-binding protein</fullName>
    </submittedName>
</protein>
<dbReference type="Pfam" id="PF12833">
    <property type="entry name" value="HTH_18"/>
    <property type="match status" value="1"/>
</dbReference>
<evidence type="ECO:0000256" key="3">
    <source>
        <dbReference type="ARBA" id="ARBA00023163"/>
    </source>
</evidence>
<dbReference type="PANTHER" id="PTHR43280:SF2">
    <property type="entry name" value="HTH-TYPE TRANSCRIPTIONAL REGULATOR EXSA"/>
    <property type="match status" value="1"/>
</dbReference>
<evidence type="ECO:0000256" key="1">
    <source>
        <dbReference type="ARBA" id="ARBA00023015"/>
    </source>
</evidence>
<dbReference type="InterPro" id="IPR037923">
    <property type="entry name" value="HTH-like"/>
</dbReference>
<dbReference type="GO" id="GO:0003700">
    <property type="term" value="F:DNA-binding transcription factor activity"/>
    <property type="evidence" value="ECO:0007669"/>
    <property type="project" value="InterPro"/>
</dbReference>
<sequence length="273" mass="32220">MNKVFFTKYTEQNLKLPFVLYSLGLNHRQEYINRPSGLPFFQWIQAIKGSGVLEIDTKQYVVEEGSGMLFFPNVGHKYYGVSKEWIVHFMCFTGYGTKDLFENIGIKQSGIYKLTDIEKVEQYMEELFFIYSLDSRMEMYDFSRVLYEILLEIVKSTSLLNEKSLLNQNKKVHLVMDYINEHFKEPIMLSELAKMAGLSKEYLCQLFKKMNGFSIFDYITDVRLAHAKILLINDRNEKIKNISRWCGYEDVSYFGMVFKKKEGMTPAKFRELH</sequence>
<dbReference type="SUPFAM" id="SSF51215">
    <property type="entry name" value="Regulatory protein AraC"/>
    <property type="match status" value="1"/>
</dbReference>
<evidence type="ECO:0000313" key="5">
    <source>
        <dbReference type="EMBL" id="TWE08497.1"/>
    </source>
</evidence>
<dbReference type="AlphaFoldDB" id="A0A561DYP7"/>
<dbReference type="GO" id="GO:0043565">
    <property type="term" value="F:sequence-specific DNA binding"/>
    <property type="evidence" value="ECO:0007669"/>
    <property type="project" value="InterPro"/>
</dbReference>
<evidence type="ECO:0000256" key="2">
    <source>
        <dbReference type="ARBA" id="ARBA00023125"/>
    </source>
</evidence>
<evidence type="ECO:0000313" key="6">
    <source>
        <dbReference type="Proteomes" id="UP000319671"/>
    </source>
</evidence>
<dbReference type="PROSITE" id="PS00041">
    <property type="entry name" value="HTH_ARAC_FAMILY_1"/>
    <property type="match status" value="1"/>
</dbReference>
<keyword evidence="3" id="KW-0804">Transcription</keyword>
<keyword evidence="6" id="KW-1185">Reference proteome</keyword>
<dbReference type="SMART" id="SM00342">
    <property type="entry name" value="HTH_ARAC"/>
    <property type="match status" value="1"/>
</dbReference>
<dbReference type="Gene3D" id="2.60.120.280">
    <property type="entry name" value="Regulatory protein AraC"/>
    <property type="match status" value="1"/>
</dbReference>
<dbReference type="InterPro" id="IPR003313">
    <property type="entry name" value="AraC-bd"/>
</dbReference>
<reference evidence="5 6" key="1">
    <citation type="submission" date="2019-06" db="EMBL/GenBank/DDBJ databases">
        <title>Sorghum-associated microbial communities from plants grown in Nebraska, USA.</title>
        <authorList>
            <person name="Schachtman D."/>
        </authorList>
    </citation>
    <scope>NUCLEOTIDE SEQUENCE [LARGE SCALE GENOMIC DNA]</scope>
    <source>
        <strain evidence="5 6">2482</strain>
    </source>
</reference>
<keyword evidence="2 5" id="KW-0238">DNA-binding</keyword>
<dbReference type="InterPro" id="IPR020449">
    <property type="entry name" value="Tscrpt_reg_AraC-type_HTH"/>
</dbReference>
<dbReference type="Proteomes" id="UP000319671">
    <property type="component" value="Unassembled WGS sequence"/>
</dbReference>
<dbReference type="EMBL" id="VIVN01000001">
    <property type="protein sequence ID" value="TWE08497.1"/>
    <property type="molecule type" value="Genomic_DNA"/>
</dbReference>
<dbReference type="Gene3D" id="1.10.10.60">
    <property type="entry name" value="Homeodomain-like"/>
    <property type="match status" value="2"/>
</dbReference>
<dbReference type="SUPFAM" id="SSF46689">
    <property type="entry name" value="Homeodomain-like"/>
    <property type="match status" value="2"/>
</dbReference>
<dbReference type="PANTHER" id="PTHR43280">
    <property type="entry name" value="ARAC-FAMILY TRANSCRIPTIONAL REGULATOR"/>
    <property type="match status" value="1"/>
</dbReference>
<evidence type="ECO:0000259" key="4">
    <source>
        <dbReference type="PROSITE" id="PS01124"/>
    </source>
</evidence>
<dbReference type="PROSITE" id="PS01124">
    <property type="entry name" value="HTH_ARAC_FAMILY_2"/>
    <property type="match status" value="1"/>
</dbReference>
<gene>
    <name evidence="5" type="ORF">FB550_101523</name>
</gene>
<dbReference type="InterPro" id="IPR018060">
    <property type="entry name" value="HTH_AraC"/>
</dbReference>
<name>A0A561DYP7_9BACI</name>
<dbReference type="PRINTS" id="PR00032">
    <property type="entry name" value="HTHARAC"/>
</dbReference>
<accession>A0A561DYP7</accession>
<feature type="domain" description="HTH araC/xylS-type" evidence="4">
    <location>
        <begin position="173"/>
        <end position="272"/>
    </location>
</feature>
<dbReference type="RefSeq" id="WP_144562172.1">
    <property type="nucleotide sequence ID" value="NZ_VIVN01000001.1"/>
</dbReference>
<dbReference type="InterPro" id="IPR009057">
    <property type="entry name" value="Homeodomain-like_sf"/>
</dbReference>
<dbReference type="InterPro" id="IPR018062">
    <property type="entry name" value="HTH_AraC-typ_CS"/>
</dbReference>
<keyword evidence="1" id="KW-0805">Transcription regulation</keyword>
<comment type="caution">
    <text evidence="5">The sequence shown here is derived from an EMBL/GenBank/DDBJ whole genome shotgun (WGS) entry which is preliminary data.</text>
</comment>
<organism evidence="5 6">
    <name type="scientific">Neobacillus bataviensis</name>
    <dbReference type="NCBI Taxonomy" id="220685"/>
    <lineage>
        <taxon>Bacteria</taxon>
        <taxon>Bacillati</taxon>
        <taxon>Bacillota</taxon>
        <taxon>Bacilli</taxon>
        <taxon>Bacillales</taxon>
        <taxon>Bacillaceae</taxon>
        <taxon>Neobacillus</taxon>
    </lineage>
</organism>
<dbReference type="Pfam" id="PF02311">
    <property type="entry name" value="AraC_binding"/>
    <property type="match status" value="1"/>
</dbReference>
<proteinExistence type="predicted"/>